<reference evidence="3" key="1">
    <citation type="journal article" date="2014" name="Genome Announc.">
        <title>Draft Genome Sequence of the Yeast Pseudozyma antarctica Type Strain JCM10317, a Producer of the Glycolipid Biosurfactants, Mannosylerythritol Lipids.</title>
        <authorList>
            <person name="Saika A."/>
            <person name="Koike H."/>
            <person name="Hori T."/>
            <person name="Fukuoka T."/>
            <person name="Sato S."/>
            <person name="Habe H."/>
            <person name="Kitamoto D."/>
            <person name="Morita T."/>
        </authorList>
    </citation>
    <scope>NUCLEOTIDE SEQUENCE [LARGE SCALE GENOMIC DNA]</scope>
    <source>
        <strain evidence="3">JCM 10317</strain>
    </source>
</reference>
<dbReference type="Proteomes" id="UP000053758">
    <property type="component" value="Unassembled WGS sequence"/>
</dbReference>
<protein>
    <submittedName>
        <fullName evidence="2">Uncharacterized protein</fullName>
    </submittedName>
</protein>
<dbReference type="GeneID" id="26304689"/>
<name>A0A081CG02_PSEA2</name>
<gene>
    <name evidence="2" type="ORF">PAN0_009d3816</name>
</gene>
<accession>A0A081CG02</accession>
<keyword evidence="3" id="KW-1185">Reference proteome</keyword>
<dbReference type="EMBL" id="DF830076">
    <property type="protein sequence ID" value="GAK65598.1"/>
    <property type="molecule type" value="Genomic_DNA"/>
</dbReference>
<organism evidence="2 3">
    <name type="scientific">Pseudozyma antarctica</name>
    <name type="common">Yeast</name>
    <name type="synonym">Candida antarctica</name>
    <dbReference type="NCBI Taxonomy" id="84753"/>
    <lineage>
        <taxon>Eukaryota</taxon>
        <taxon>Fungi</taxon>
        <taxon>Dikarya</taxon>
        <taxon>Basidiomycota</taxon>
        <taxon>Ustilaginomycotina</taxon>
        <taxon>Ustilaginomycetes</taxon>
        <taxon>Ustilaginales</taxon>
        <taxon>Ustilaginaceae</taxon>
        <taxon>Moesziomyces</taxon>
    </lineage>
</organism>
<evidence type="ECO:0000313" key="2">
    <source>
        <dbReference type="EMBL" id="GAK65598.1"/>
    </source>
</evidence>
<feature type="region of interest" description="Disordered" evidence="1">
    <location>
        <begin position="1"/>
        <end position="126"/>
    </location>
</feature>
<feature type="compositionally biased region" description="Basic and acidic residues" evidence="1">
    <location>
        <begin position="83"/>
        <end position="92"/>
    </location>
</feature>
<evidence type="ECO:0000256" key="1">
    <source>
        <dbReference type="SAM" id="MobiDB-lite"/>
    </source>
</evidence>
<evidence type="ECO:0000313" key="3">
    <source>
        <dbReference type="Proteomes" id="UP000053758"/>
    </source>
</evidence>
<feature type="compositionally biased region" description="Polar residues" evidence="1">
    <location>
        <begin position="1"/>
        <end position="15"/>
    </location>
</feature>
<proteinExistence type="predicted"/>
<sequence length="350" mass="37406">MHGSRSTGGSLTTRGSHVVSVTAPSLPLEEETVWKQPAIKGLQERNTPLDAESKGAKDLPQAGQAAPSLGDGAGSMDQALTAPDDRREDRTTTSRRANTPRRLRPDCKSGAKTSEAAATEGSRCKAEPPVCIPGHSHALYAQEHVLICASPEPSFAPSRSRSAVIANGSLLPRFILTLTLTLFLTLIPCHCPLPPSSLKAEAQPRPPNPTTISALSSPHLALPQLFAASSTLRLSLLPAQRLALPHRRIPLRLGRRRSLLHRPQQPPFSFESGLHRIPHPRPAAAPTTVGSTSFRTAPFPAGRHSQPANPSAPPHNHSLAADIATNTLLRDRQPTIIFHLPSATLNHCSD</sequence>
<dbReference type="HOGENOM" id="CLU_792247_0_0_1"/>
<feature type="region of interest" description="Disordered" evidence="1">
    <location>
        <begin position="263"/>
        <end position="318"/>
    </location>
</feature>
<dbReference type="RefSeq" id="XP_014656261.1">
    <property type="nucleotide sequence ID" value="XM_014800775.1"/>
</dbReference>
<dbReference type="AlphaFoldDB" id="A0A081CG02"/>